<dbReference type="Proteomes" id="UP000186922">
    <property type="component" value="Unassembled WGS sequence"/>
</dbReference>
<protein>
    <submittedName>
        <fullName evidence="1">Uncharacterized protein</fullName>
    </submittedName>
</protein>
<dbReference type="EMBL" id="BDGG01000002">
    <property type="protein sequence ID" value="GAU91502.1"/>
    <property type="molecule type" value="Genomic_DNA"/>
</dbReference>
<sequence length="72" mass="7971">MSAALSQHKSMENRGLVLAVVGLSLQENQLSFLIGDGGIKEMLILMRPNNAGLIKYFLLYFEAELTDDTELV</sequence>
<reference evidence="1 2" key="1">
    <citation type="journal article" date="2016" name="Nat. Commun.">
        <title>Extremotolerant tardigrade genome and improved radiotolerance of human cultured cells by tardigrade-unique protein.</title>
        <authorList>
            <person name="Hashimoto T."/>
            <person name="Horikawa D.D."/>
            <person name="Saito Y."/>
            <person name="Kuwahara H."/>
            <person name="Kozuka-Hata H."/>
            <person name="Shin-I T."/>
            <person name="Minakuchi Y."/>
            <person name="Ohishi K."/>
            <person name="Motoyama A."/>
            <person name="Aizu T."/>
            <person name="Enomoto A."/>
            <person name="Kondo K."/>
            <person name="Tanaka S."/>
            <person name="Hara Y."/>
            <person name="Koshikawa S."/>
            <person name="Sagara H."/>
            <person name="Miura T."/>
            <person name="Yokobori S."/>
            <person name="Miyagawa K."/>
            <person name="Suzuki Y."/>
            <person name="Kubo T."/>
            <person name="Oyama M."/>
            <person name="Kohara Y."/>
            <person name="Fujiyama A."/>
            <person name="Arakawa K."/>
            <person name="Katayama T."/>
            <person name="Toyoda A."/>
            <person name="Kunieda T."/>
        </authorList>
    </citation>
    <scope>NUCLEOTIDE SEQUENCE [LARGE SCALE GENOMIC DNA]</scope>
    <source>
        <strain evidence="1 2">YOKOZUNA-1</strain>
    </source>
</reference>
<organism evidence="1 2">
    <name type="scientific">Ramazzottius varieornatus</name>
    <name type="common">Water bear</name>
    <name type="synonym">Tardigrade</name>
    <dbReference type="NCBI Taxonomy" id="947166"/>
    <lineage>
        <taxon>Eukaryota</taxon>
        <taxon>Metazoa</taxon>
        <taxon>Ecdysozoa</taxon>
        <taxon>Tardigrada</taxon>
        <taxon>Eutardigrada</taxon>
        <taxon>Parachela</taxon>
        <taxon>Hypsibioidea</taxon>
        <taxon>Ramazzottiidae</taxon>
        <taxon>Ramazzottius</taxon>
    </lineage>
</organism>
<gene>
    <name evidence="1" type="primary">RvY_03741-1</name>
    <name evidence="1" type="synonym">RvY_03741.1</name>
    <name evidence="1" type="ORF">RvY_03741</name>
</gene>
<dbReference type="AlphaFoldDB" id="A0A1D1UUS8"/>
<evidence type="ECO:0000313" key="1">
    <source>
        <dbReference type="EMBL" id="GAU91502.1"/>
    </source>
</evidence>
<comment type="caution">
    <text evidence="1">The sequence shown here is derived from an EMBL/GenBank/DDBJ whole genome shotgun (WGS) entry which is preliminary data.</text>
</comment>
<evidence type="ECO:0000313" key="2">
    <source>
        <dbReference type="Proteomes" id="UP000186922"/>
    </source>
</evidence>
<accession>A0A1D1UUS8</accession>
<name>A0A1D1UUS8_RAMVA</name>
<keyword evidence="2" id="KW-1185">Reference proteome</keyword>
<proteinExistence type="predicted"/>